<keyword evidence="4" id="KW-0997">Cell inner membrane</keyword>
<comment type="subcellular location">
    <subcellularLocation>
        <location evidence="1">Membrane</location>
        <topology evidence="1">Multi-pass membrane protein</topology>
    </subcellularLocation>
</comment>
<accession>A0ABV8CCL3</accession>
<evidence type="ECO:0000256" key="4">
    <source>
        <dbReference type="ARBA" id="ARBA00022519"/>
    </source>
</evidence>
<dbReference type="EMBL" id="JBHSAB010000001">
    <property type="protein sequence ID" value="MFC3907674.1"/>
    <property type="molecule type" value="Genomic_DNA"/>
</dbReference>
<feature type="transmembrane region" description="Helical" evidence="11">
    <location>
        <begin position="69"/>
        <end position="95"/>
    </location>
</feature>
<dbReference type="PANTHER" id="PTHR37468">
    <property type="entry name" value="SULFATE TRANSPORTER CYSZ"/>
    <property type="match status" value="1"/>
</dbReference>
<dbReference type="Pfam" id="PF07264">
    <property type="entry name" value="EI24"/>
    <property type="match status" value="1"/>
</dbReference>
<evidence type="ECO:0000256" key="6">
    <source>
        <dbReference type="ARBA" id="ARBA00022692"/>
    </source>
</evidence>
<dbReference type="RefSeq" id="WP_382340249.1">
    <property type="nucleotide sequence ID" value="NZ_JBHSAB010000001.1"/>
</dbReference>
<reference evidence="13" key="1">
    <citation type="journal article" date="2019" name="Int. J. Syst. Evol. Microbiol.">
        <title>The Global Catalogue of Microorganisms (GCM) 10K type strain sequencing project: providing services to taxonomists for standard genome sequencing and annotation.</title>
        <authorList>
            <consortium name="The Broad Institute Genomics Platform"/>
            <consortium name="The Broad Institute Genome Sequencing Center for Infectious Disease"/>
            <person name="Wu L."/>
            <person name="Ma J."/>
        </authorList>
    </citation>
    <scope>NUCLEOTIDE SEQUENCE [LARGE SCALE GENOMIC DNA]</scope>
    <source>
        <strain evidence="13">CCUG 59858</strain>
    </source>
</reference>
<feature type="transmembrane region" description="Helical" evidence="11">
    <location>
        <begin position="26"/>
        <end position="49"/>
    </location>
</feature>
<gene>
    <name evidence="12" type="primary">cysZ</name>
    <name evidence="12" type="ORF">ACFORL_01090</name>
</gene>
<organism evidence="12 13">
    <name type="scientific">Legionella dresdenensis</name>
    <dbReference type="NCBI Taxonomy" id="450200"/>
    <lineage>
        <taxon>Bacteria</taxon>
        <taxon>Pseudomonadati</taxon>
        <taxon>Pseudomonadota</taxon>
        <taxon>Gammaproteobacteria</taxon>
        <taxon>Legionellales</taxon>
        <taxon>Legionellaceae</taxon>
        <taxon>Legionella</taxon>
    </lineage>
</organism>
<name>A0ABV8CCL3_9GAMM</name>
<dbReference type="Proteomes" id="UP001595758">
    <property type="component" value="Unassembled WGS sequence"/>
</dbReference>
<dbReference type="InterPro" id="IPR050480">
    <property type="entry name" value="CysZ-like"/>
</dbReference>
<evidence type="ECO:0000256" key="5">
    <source>
        <dbReference type="ARBA" id="ARBA00022605"/>
    </source>
</evidence>
<keyword evidence="9 11" id="KW-0472">Membrane</keyword>
<evidence type="ECO:0000256" key="2">
    <source>
        <dbReference type="ARBA" id="ARBA00022448"/>
    </source>
</evidence>
<evidence type="ECO:0000256" key="7">
    <source>
        <dbReference type="ARBA" id="ARBA00022989"/>
    </source>
</evidence>
<keyword evidence="2" id="KW-0813">Transport</keyword>
<feature type="transmembrane region" description="Helical" evidence="11">
    <location>
        <begin position="206"/>
        <end position="232"/>
    </location>
</feature>
<comment type="caution">
    <text evidence="12">The sequence shown here is derived from an EMBL/GenBank/DDBJ whole genome shotgun (WGS) entry which is preliminary data.</text>
</comment>
<sequence length="241" mass="27923">MYNFMKGTGFLLAGIKMLPARGLKRFVILPIIFNLLLFISFFYCLYYFFYPYSADLLELLPAWLGFLHVVFLAIYFVSCFLFFLSTFTVFCNLLAAPFNGLLAEKAQYMLYKEIIPELSFATIVVRSIKRQLQFIGYFIPRFLLMCLLFFIPVVHPIYPLLWFFFNAWILSVQYQDFAMDNNLVSFEAMKNAIYLNKSQTLGFGSLINLLSFIPVLNIIVMPAAVIGGVFMYHSQRTQALA</sequence>
<evidence type="ECO:0000256" key="9">
    <source>
        <dbReference type="ARBA" id="ARBA00023136"/>
    </source>
</evidence>
<feature type="transmembrane region" description="Helical" evidence="11">
    <location>
        <begin position="134"/>
        <end position="158"/>
    </location>
</feature>
<keyword evidence="8" id="KW-0764">Sulfate transport</keyword>
<evidence type="ECO:0000256" key="1">
    <source>
        <dbReference type="ARBA" id="ARBA00004141"/>
    </source>
</evidence>
<keyword evidence="5" id="KW-0028">Amino-acid biosynthesis</keyword>
<dbReference type="InterPro" id="IPR059112">
    <property type="entry name" value="CysZ/EI24"/>
</dbReference>
<dbReference type="NCBIfam" id="NF003433">
    <property type="entry name" value="PRK04949.1"/>
    <property type="match status" value="1"/>
</dbReference>
<keyword evidence="7 11" id="KW-1133">Transmembrane helix</keyword>
<dbReference type="PANTHER" id="PTHR37468:SF1">
    <property type="entry name" value="SULFATE TRANSPORTER CYSZ"/>
    <property type="match status" value="1"/>
</dbReference>
<keyword evidence="3" id="KW-1003">Cell membrane</keyword>
<evidence type="ECO:0000256" key="11">
    <source>
        <dbReference type="SAM" id="Phobius"/>
    </source>
</evidence>
<keyword evidence="10" id="KW-0198">Cysteine biosynthesis</keyword>
<evidence type="ECO:0000256" key="8">
    <source>
        <dbReference type="ARBA" id="ARBA00023032"/>
    </source>
</evidence>
<evidence type="ECO:0000256" key="3">
    <source>
        <dbReference type="ARBA" id="ARBA00022475"/>
    </source>
</evidence>
<evidence type="ECO:0000313" key="13">
    <source>
        <dbReference type="Proteomes" id="UP001595758"/>
    </source>
</evidence>
<keyword evidence="13" id="KW-1185">Reference proteome</keyword>
<protein>
    <submittedName>
        <fullName evidence="12">Sulfate transporter CysZ</fullName>
    </submittedName>
</protein>
<evidence type="ECO:0000313" key="12">
    <source>
        <dbReference type="EMBL" id="MFC3907674.1"/>
    </source>
</evidence>
<keyword evidence="6 11" id="KW-0812">Transmembrane</keyword>
<proteinExistence type="predicted"/>
<evidence type="ECO:0000256" key="10">
    <source>
        <dbReference type="ARBA" id="ARBA00023192"/>
    </source>
</evidence>